<dbReference type="InterPro" id="IPR043128">
    <property type="entry name" value="Rev_trsase/Diguanyl_cyclase"/>
</dbReference>
<dbReference type="Proteomes" id="UP001197378">
    <property type="component" value="Unassembled WGS sequence"/>
</dbReference>
<dbReference type="PANTHER" id="PTHR44757:SF4">
    <property type="entry name" value="DIGUANYLATE CYCLASE DGCE-RELATED"/>
    <property type="match status" value="1"/>
</dbReference>
<dbReference type="NCBIfam" id="TIGR00229">
    <property type="entry name" value="sensory_box"/>
    <property type="match status" value="1"/>
</dbReference>
<dbReference type="PANTHER" id="PTHR44757">
    <property type="entry name" value="DIGUANYLATE CYCLASE DGCP"/>
    <property type="match status" value="1"/>
</dbReference>
<dbReference type="InterPro" id="IPR001633">
    <property type="entry name" value="EAL_dom"/>
</dbReference>
<dbReference type="PROSITE" id="PS50112">
    <property type="entry name" value="PAS"/>
    <property type="match status" value="1"/>
</dbReference>
<dbReference type="SMART" id="SM00267">
    <property type="entry name" value="GGDEF"/>
    <property type="match status" value="1"/>
</dbReference>
<keyword evidence="1" id="KW-0812">Transmembrane</keyword>
<dbReference type="GO" id="GO:0006355">
    <property type="term" value="P:regulation of DNA-templated transcription"/>
    <property type="evidence" value="ECO:0007669"/>
    <property type="project" value="InterPro"/>
</dbReference>
<dbReference type="InterPro" id="IPR000014">
    <property type="entry name" value="PAS"/>
</dbReference>
<reference evidence="6" key="1">
    <citation type="journal article" date="2021" name="ISME J.">
        <title>Genomic evolution of the class Acidithiobacillia: deep-branching Proteobacteria living in extreme acidic conditions.</title>
        <authorList>
            <person name="Moya-Beltran A."/>
            <person name="Beard S."/>
            <person name="Rojas-Villalobos C."/>
            <person name="Issotta F."/>
            <person name="Gallardo Y."/>
            <person name="Ulloa R."/>
            <person name="Giaveno A."/>
            <person name="Degli Esposti M."/>
            <person name="Johnson D.B."/>
            <person name="Quatrini R."/>
        </authorList>
    </citation>
    <scope>NUCLEOTIDE SEQUENCE</scope>
    <source>
        <strain evidence="6">VAN18-1</strain>
    </source>
</reference>
<accession>A0AAE2YRT4</accession>
<dbReference type="RefSeq" id="WP_215871244.1">
    <property type="nucleotide sequence ID" value="NZ_JAAXYO010000182.1"/>
</dbReference>
<feature type="domain" description="PAS" evidence="2">
    <location>
        <begin position="343"/>
        <end position="416"/>
    </location>
</feature>
<evidence type="ECO:0000259" key="5">
    <source>
        <dbReference type="PROSITE" id="PS50887"/>
    </source>
</evidence>
<dbReference type="Gene3D" id="3.30.450.20">
    <property type="entry name" value="PAS domain"/>
    <property type="match status" value="1"/>
</dbReference>
<dbReference type="CDD" id="cd01948">
    <property type="entry name" value="EAL"/>
    <property type="match status" value="1"/>
</dbReference>
<sequence>MQWSKARRSAEGYTDRWLRAAWLLIALLILFAWLILAVITWDVVNAEQGRVLQENAFSLARTSKLQLSGIDSSLSLVAMQIANSTTPNARFLQPLIRLAPIRSVGFFSAKNVLVAGENSAFLRQLWQSATSSQSRTWTPAQIMALQRCLHDKAFCIGPLLPDSSVATAASRWGFPVFQRVSERSGQTSLLIAWIPLYGGLFPAWSGLHLLHQGDSFLLRSDGMLLSRYPYSPKVDYAGVQTGTVVKHWLMEITSFARTFSGYSSAAHGWRMCAAQPIGEYHLIAGQCVGRSILATSWWRSMRWPTAGALLLLFLSFFLYRYLARVNRSRELERRTAEKEIWEAKEHAEVTLSSIGDGVISTDCNGLVANMNPIAQSMTGWTLAEALGKPITQVFSIVSEADGRPVANPAERALTEGRIVGLANHTILIDRQGQRRSIEDSAAPIRDRSGKVLGTVLVFHDVSEKHELLTRLSYQATHDLLTGLPNRVLFQEHLEQAMRKAKRSELLLIIAFLDLDDFKLINDRLGHAAGDDLLRHVAERLRAELRDGDMLCRFGGDEFSFFISDVRSIGQAEQIARRILKMITLPVELGGEQRTVHASLGLTVYPLDDAESSAELMRHADLALYASKDRGGNALSIFTKEMEDQQGRQIESLRIMESALVEGHLQLYFQPIVHQFDGFLGAEVLLRLQHPLRGLLGPRDFSEALDHPQLAARVGRFVLHRTLDQLQRWLDSGFRPKISINISAQYLLDPKFLEDLEVALGEYSVELRNNLVLEITETAPMLHFERARQVLTECQALGCSLALDDFGTGNASLSYLQQLPVSSLKIDQSFIRDILRDPKDYAIVSGIIYVGEMLNLSVVAEGVETKEQLKALQQLNCSAYQGYLFSRPMPAQEFENWEVPADLLSS</sequence>
<comment type="caution">
    <text evidence="6">The sequence shown here is derived from an EMBL/GenBank/DDBJ whole genome shotgun (WGS) entry which is preliminary data.</text>
</comment>
<evidence type="ECO:0000313" key="7">
    <source>
        <dbReference type="Proteomes" id="UP001197378"/>
    </source>
</evidence>
<keyword evidence="7" id="KW-1185">Reference proteome</keyword>
<dbReference type="InterPro" id="IPR035965">
    <property type="entry name" value="PAS-like_dom_sf"/>
</dbReference>
<dbReference type="CDD" id="cd00130">
    <property type="entry name" value="PAS"/>
    <property type="match status" value="1"/>
</dbReference>
<dbReference type="PROSITE" id="PS50113">
    <property type="entry name" value="PAC"/>
    <property type="match status" value="1"/>
</dbReference>
<dbReference type="Gene3D" id="3.20.20.450">
    <property type="entry name" value="EAL domain"/>
    <property type="match status" value="1"/>
</dbReference>
<dbReference type="InterPro" id="IPR001610">
    <property type="entry name" value="PAC"/>
</dbReference>
<dbReference type="SUPFAM" id="SSF55073">
    <property type="entry name" value="Nucleotide cyclase"/>
    <property type="match status" value="1"/>
</dbReference>
<proteinExistence type="predicted"/>
<dbReference type="CDD" id="cd01949">
    <property type="entry name" value="GGDEF"/>
    <property type="match status" value="1"/>
</dbReference>
<evidence type="ECO:0000259" key="2">
    <source>
        <dbReference type="PROSITE" id="PS50112"/>
    </source>
</evidence>
<dbReference type="Pfam" id="PF00563">
    <property type="entry name" value="EAL"/>
    <property type="match status" value="1"/>
</dbReference>
<evidence type="ECO:0000313" key="6">
    <source>
        <dbReference type="EMBL" id="MBU2789179.1"/>
    </source>
</evidence>
<dbReference type="SMART" id="SM00091">
    <property type="entry name" value="PAS"/>
    <property type="match status" value="1"/>
</dbReference>
<dbReference type="PROSITE" id="PS50887">
    <property type="entry name" value="GGDEF"/>
    <property type="match status" value="1"/>
</dbReference>
<protein>
    <submittedName>
        <fullName evidence="6">EAL domain-containing protein</fullName>
    </submittedName>
</protein>
<dbReference type="InterPro" id="IPR000700">
    <property type="entry name" value="PAS-assoc_C"/>
</dbReference>
<dbReference type="InterPro" id="IPR000160">
    <property type="entry name" value="GGDEF_dom"/>
</dbReference>
<dbReference type="Pfam" id="PF00989">
    <property type="entry name" value="PAS"/>
    <property type="match status" value="1"/>
</dbReference>
<keyword evidence="1" id="KW-0472">Membrane</keyword>
<dbReference type="SMART" id="SM00086">
    <property type="entry name" value="PAC"/>
    <property type="match status" value="1"/>
</dbReference>
<dbReference type="Gene3D" id="3.30.70.270">
    <property type="match status" value="1"/>
</dbReference>
<name>A0AAE2YRT4_9PROT</name>
<feature type="transmembrane region" description="Helical" evidence="1">
    <location>
        <begin position="20"/>
        <end position="44"/>
    </location>
</feature>
<dbReference type="InterPro" id="IPR029787">
    <property type="entry name" value="Nucleotide_cyclase"/>
</dbReference>
<evidence type="ECO:0000259" key="3">
    <source>
        <dbReference type="PROSITE" id="PS50113"/>
    </source>
</evidence>
<evidence type="ECO:0000256" key="1">
    <source>
        <dbReference type="SAM" id="Phobius"/>
    </source>
</evidence>
<dbReference type="SMART" id="SM00052">
    <property type="entry name" value="EAL"/>
    <property type="match status" value="1"/>
</dbReference>
<dbReference type="NCBIfam" id="TIGR00254">
    <property type="entry name" value="GGDEF"/>
    <property type="match status" value="1"/>
</dbReference>
<dbReference type="SUPFAM" id="SSF55785">
    <property type="entry name" value="PYP-like sensor domain (PAS domain)"/>
    <property type="match status" value="1"/>
</dbReference>
<dbReference type="InterPro" id="IPR052155">
    <property type="entry name" value="Biofilm_reg_signaling"/>
</dbReference>
<keyword evidence="1" id="KW-1133">Transmembrane helix</keyword>
<gene>
    <name evidence="6" type="ORF">HFQ13_13360</name>
</gene>
<dbReference type="AlphaFoldDB" id="A0AAE2YRT4"/>
<dbReference type="InterPro" id="IPR035919">
    <property type="entry name" value="EAL_sf"/>
</dbReference>
<evidence type="ECO:0000259" key="4">
    <source>
        <dbReference type="PROSITE" id="PS50883"/>
    </source>
</evidence>
<dbReference type="Pfam" id="PF00990">
    <property type="entry name" value="GGDEF"/>
    <property type="match status" value="1"/>
</dbReference>
<dbReference type="EMBL" id="JAAXYO010000182">
    <property type="protein sequence ID" value="MBU2789179.1"/>
    <property type="molecule type" value="Genomic_DNA"/>
</dbReference>
<feature type="domain" description="EAL" evidence="4">
    <location>
        <begin position="648"/>
        <end position="901"/>
    </location>
</feature>
<dbReference type="InterPro" id="IPR013767">
    <property type="entry name" value="PAS_fold"/>
</dbReference>
<organism evidence="6 7">
    <name type="scientific">Igneacidithiobacillus copahuensis</name>
    <dbReference type="NCBI Taxonomy" id="2724909"/>
    <lineage>
        <taxon>Bacteria</taxon>
        <taxon>Pseudomonadati</taxon>
        <taxon>Pseudomonadota</taxon>
        <taxon>Acidithiobacillia</taxon>
        <taxon>Acidithiobacillales</taxon>
        <taxon>Acidithiobacillaceae</taxon>
        <taxon>Igneacidithiobacillus</taxon>
    </lineage>
</organism>
<feature type="domain" description="PAC" evidence="3">
    <location>
        <begin position="421"/>
        <end position="473"/>
    </location>
</feature>
<dbReference type="SUPFAM" id="SSF141868">
    <property type="entry name" value="EAL domain-like"/>
    <property type="match status" value="1"/>
</dbReference>
<feature type="domain" description="GGDEF" evidence="5">
    <location>
        <begin position="505"/>
        <end position="639"/>
    </location>
</feature>
<dbReference type="PROSITE" id="PS50883">
    <property type="entry name" value="EAL"/>
    <property type="match status" value="1"/>
</dbReference>